<sequence length="1230" mass="139372">MSNWTSNAFNFDSFCSGGVDQRTRSYSYQILLGSLVGNWLKGPNLDIALQFSPYSTDNLGFGKGWKLNLPRYDIENEQLYLANGQSYRAELGANYKLDLRYKKLLDFSVKGDASGYEIAYRNGRKDILDDHGNLIKIIQSDGHALHFSWLNIGSEKRLSKVWDDRTSESQPLLLIVYVDPSRVNIFTNIGSTHEACFSLILNNNKLVQCDLPENVGSYDFSYNDIGVYTLIQDITHPCGMLEQLAYDVSGIQVDSTTYLPAVTSHRVLTRNSPIITTEYSSVNSDSRNFMGYGAPGGSLSEGVDNLLERGVEYTYRVQKVEGGTIKTIQTYNQFHLLVEEARLVNDTLVHLKTLNYPALDGESFANQPAQYALISQEDQTWSSGEDSHLQTRHWEYDQYGNMLSFKDENNITENYEYYSAQGDLGCPASPSGMVNFVKSRALNNGSEERKISYEYGETTGFNNQKDVVLRLENAHGRYQSHYSYHEDKNEAFSLGRLASIKNDIMHADGTFSKTSSYQYTLGNETVEEHEELVCHDNTKTNVIVGHYFDIGEIAHHVDADGVRCSFEYDSLRRTKTERIDGSAARSYQYLVDTTQARQTLVLTDCKGNLCEQGWDGQGRELEAKLGNITTWKKEYDALGRLESKSSFDDLPDRNARSISVTQTERYEYDDWGQVKATTLPNGNRHIAFNNLASRQKTQGIEGLALTVSNLNSWGLEDRKQQGDRVWHYEYDAWGRLTKETDPASQSKSYQYDKFDRAIHITQANNVAQQITYAAHTDQTQVTKLEIGSQIVGQRDIDGLGRPLELRRGASNQASLTWSYADSSNIPETETSLSAPTRRFTRDNQLGVLNEKESDDQLTIYQYDPVSGLPTGSQDSNGSRSTITYSSTGLPEFEDHDGSIRQYVYSKGGVISSIQGARDSRQFGYDELGRLVKLSTDNATIEYEHDQFDRIRLERLTSGNQTQTTEIEWDEYSRVVSRAVALNDVYIFEQSQDYNELGLLYSRTQESTTLGNVTETYTYDVMSQLTNVVFSGNGPLSEWGQSIISFEWSYDDLGNVLTQRCVTNESQDFANYYYEADDPTQLTRITHTHPQLPSQTVLKYDQNGNMIQDAEGRELRYDHFDKLTSVLSSNTEWQYSYDSNDRLIRQHSDSDSRQFEYLWSDLASIEENGSVTHYIYDDGVPKWSEQGSVVSMLATDQNGSVIAYNTAGQTGSMYRYSPYGQREQVGNTNEQ</sequence>
<proteinExistence type="predicted"/>
<evidence type="ECO:0000313" key="5">
    <source>
        <dbReference type="Proteomes" id="UP001156560"/>
    </source>
</evidence>
<feature type="compositionally biased region" description="Polar residues" evidence="2">
    <location>
        <begin position="869"/>
        <end position="888"/>
    </location>
</feature>
<feature type="domain" description="Teneurin-like YD-shell" evidence="3">
    <location>
        <begin position="704"/>
        <end position="1223"/>
    </location>
</feature>
<accession>A0AA47LAN8</accession>
<dbReference type="InterPro" id="IPR050708">
    <property type="entry name" value="T6SS_VgrG/RHS"/>
</dbReference>
<evidence type="ECO:0000259" key="3">
    <source>
        <dbReference type="Pfam" id="PF25023"/>
    </source>
</evidence>
<dbReference type="Gene3D" id="2.180.10.10">
    <property type="entry name" value="RHS repeat-associated core"/>
    <property type="match status" value="1"/>
</dbReference>
<dbReference type="Proteomes" id="UP001156560">
    <property type="component" value="Plasmid pHLB"/>
</dbReference>
<evidence type="ECO:0000256" key="1">
    <source>
        <dbReference type="ARBA" id="ARBA00022737"/>
    </source>
</evidence>
<name>A0AA47LAN8_VIBPH</name>
<geneLocation type="plasmid" evidence="4 5">
    <name>pHLB</name>
</geneLocation>
<dbReference type="AlphaFoldDB" id="A0AA47LAN8"/>
<protein>
    <submittedName>
        <fullName evidence="4">RHS repeat protein</fullName>
    </submittedName>
</protein>
<dbReference type="PANTHER" id="PTHR32305:SF15">
    <property type="entry name" value="PROTEIN RHSA-RELATED"/>
    <property type="match status" value="1"/>
</dbReference>
<dbReference type="PANTHER" id="PTHR32305">
    <property type="match status" value="1"/>
</dbReference>
<dbReference type="InterPro" id="IPR056823">
    <property type="entry name" value="TEN-like_YD-shell"/>
</dbReference>
<organism evidence="4 5">
    <name type="scientific">Vibrio parahaemolyticus</name>
    <dbReference type="NCBI Taxonomy" id="670"/>
    <lineage>
        <taxon>Bacteria</taxon>
        <taxon>Pseudomonadati</taxon>
        <taxon>Pseudomonadota</taxon>
        <taxon>Gammaproteobacteria</taxon>
        <taxon>Vibrionales</taxon>
        <taxon>Vibrionaceae</taxon>
        <taxon>Vibrio</taxon>
    </lineage>
</organism>
<reference evidence="4" key="1">
    <citation type="submission" date="2023-06" db="EMBL/GenBank/DDBJ databases">
        <title>Vibrio parahaemolyticus become highly virulent by producing novel Tc toxins.</title>
        <authorList>
            <person name="Yang F."/>
            <person name="You Y."/>
            <person name="Lai Q."/>
            <person name="Xu L."/>
            <person name="Li F."/>
        </authorList>
    </citation>
    <scope>NUCLEOTIDE SEQUENCE</scope>
    <source>
        <strain evidence="4">Vp-HL-202005</strain>
        <plasmid evidence="4">pHLB</plasmid>
    </source>
</reference>
<evidence type="ECO:0000313" key="4">
    <source>
        <dbReference type="EMBL" id="WAT93883.1"/>
    </source>
</evidence>
<dbReference type="NCBIfam" id="TIGR01643">
    <property type="entry name" value="YD_repeat_2x"/>
    <property type="match status" value="2"/>
</dbReference>
<dbReference type="RefSeq" id="WP_077202382.1">
    <property type="nucleotide sequence ID" value="NZ_CP114197.1"/>
</dbReference>
<feature type="region of interest" description="Disordered" evidence="2">
    <location>
        <begin position="862"/>
        <end position="893"/>
    </location>
</feature>
<evidence type="ECO:0000256" key="2">
    <source>
        <dbReference type="SAM" id="MobiDB-lite"/>
    </source>
</evidence>
<dbReference type="EMBL" id="CP114197">
    <property type="protein sequence ID" value="WAT93883.1"/>
    <property type="molecule type" value="Genomic_DNA"/>
</dbReference>
<dbReference type="InterPro" id="IPR006530">
    <property type="entry name" value="YD"/>
</dbReference>
<dbReference type="Pfam" id="PF25023">
    <property type="entry name" value="TEN_YD-shell"/>
    <property type="match status" value="1"/>
</dbReference>
<gene>
    <name evidence="4" type="ORF">O1Q84_26800</name>
</gene>
<keyword evidence="4" id="KW-0614">Plasmid</keyword>
<keyword evidence="1" id="KW-0677">Repeat</keyword>